<dbReference type="PANTHER" id="PTHR30619">
    <property type="entry name" value="DNA INTERNALIZATION/COMPETENCE PROTEIN COMEC/REC2"/>
    <property type="match status" value="1"/>
</dbReference>
<dbReference type="EMBL" id="LPXN01000046">
    <property type="protein sequence ID" value="KZD12173.1"/>
    <property type="molecule type" value="Genomic_DNA"/>
</dbReference>
<keyword evidence="4 6" id="KW-1133">Transmembrane helix</keyword>
<comment type="caution">
    <text evidence="9">The sequence shown here is derived from an EMBL/GenBank/DDBJ whole genome shotgun (WGS) entry which is preliminary data.</text>
</comment>
<feature type="domain" description="DUF4131" evidence="8">
    <location>
        <begin position="56"/>
        <end position="207"/>
    </location>
</feature>
<evidence type="ECO:0000313" key="9">
    <source>
        <dbReference type="EMBL" id="KZD12173.1"/>
    </source>
</evidence>
<keyword evidence="10" id="KW-1185">Reference proteome</keyword>
<feature type="transmembrane region" description="Helical" evidence="6">
    <location>
        <begin position="377"/>
        <end position="395"/>
    </location>
</feature>
<evidence type="ECO:0000259" key="8">
    <source>
        <dbReference type="Pfam" id="PF13567"/>
    </source>
</evidence>
<protein>
    <recommendedName>
        <fullName evidence="11">Competence protein ComEC</fullName>
    </recommendedName>
</protein>
<dbReference type="GO" id="GO:0005886">
    <property type="term" value="C:plasma membrane"/>
    <property type="evidence" value="ECO:0007669"/>
    <property type="project" value="UniProtKB-SubCell"/>
</dbReference>
<keyword evidence="5 6" id="KW-0472">Membrane</keyword>
<dbReference type="AlphaFoldDB" id="A0A154WF66"/>
<dbReference type="PANTHER" id="PTHR30619:SF1">
    <property type="entry name" value="RECOMBINATION PROTEIN 2"/>
    <property type="match status" value="1"/>
</dbReference>
<evidence type="ECO:0000256" key="6">
    <source>
        <dbReference type="SAM" id="Phobius"/>
    </source>
</evidence>
<evidence type="ECO:0000256" key="4">
    <source>
        <dbReference type="ARBA" id="ARBA00022989"/>
    </source>
</evidence>
<feature type="domain" description="ComEC/Rec2-related protein" evidence="7">
    <location>
        <begin position="252"/>
        <end position="532"/>
    </location>
</feature>
<sequence length="716" mass="77010">MRQEAAIGAGEGRGVARPLAWLAGEFLAERSRWPLWLPVLLGLGIGGYFLLPMEPPVWLGAALLPPFLGLAILAGQGSALRLLGIALVAVALGFAAAQLRTATIGTPLLEKRIGPAAVQGRVIEIEARAGDWRLTLDRPVLARLSPEQTPRRIRFTARAAPDDLRLGDIVRVRAVLRPPPGPAAPGAFDFQRHAFFEGIGGVGYAVGRVERVAGEASVRADFWIAMDELRRLVTGRIRAAVPGEAGAVAAALVTGDRAAISEETLEAMRGSGLSHLLSISGLHMTLVAGTVFFCVRFLLALTPLALSRPIKKWAALAAILAAFFYLLLSGATVPTQRSFVMTGLVFAAVLIDRVAISFRLIAWAAAIVMLIMPEALLGPSFQMSFAAVLMLIAFYEANRDRLASQRRAGPLRWIWLYALGLAITSVLATIGTTPYSAYHFNQVAVYGTAANMVAVPLTGIWVMPLGVLALLLMPLGLEGWALTPMGWGIEAIIETGRVVAAWPGAVLAVPAMPDLALAALSLGGLWLLLWRRPWRHAAVPAIILAMASPWLVERPALLVDDEGKLAAIRAGPARDAPLLFTSGVAARFTGDVWLRRETQERRRLLPRSGMGVDEGIACDRLGCIVRRDGLTLALARDAAALPEDCRIADLMVSLVPVRRRCPSARAVIDRFDLWRDGAHAVYIDLGGGPQGIRLDSVRARRGDRPWTPVRPASRRR</sequence>
<feature type="transmembrane region" description="Helical" evidence="6">
    <location>
        <begin position="33"/>
        <end position="51"/>
    </location>
</feature>
<feature type="transmembrane region" description="Helical" evidence="6">
    <location>
        <begin position="415"/>
        <end position="438"/>
    </location>
</feature>
<dbReference type="Pfam" id="PF03772">
    <property type="entry name" value="Competence"/>
    <property type="match status" value="1"/>
</dbReference>
<reference evidence="9 10" key="1">
    <citation type="submission" date="2015-12" db="EMBL/GenBank/DDBJ databases">
        <title>Genome sequence of Oceanibaculum pacificum MCCC 1A02656.</title>
        <authorList>
            <person name="Lu L."/>
            <person name="Lai Q."/>
            <person name="Shao Z."/>
            <person name="Qian P."/>
        </authorList>
    </citation>
    <scope>NUCLEOTIDE SEQUENCE [LARGE SCALE GENOMIC DNA]</scope>
    <source>
        <strain evidence="9 10">MCCC 1A02656</strain>
    </source>
</reference>
<evidence type="ECO:0000256" key="3">
    <source>
        <dbReference type="ARBA" id="ARBA00022692"/>
    </source>
</evidence>
<feature type="transmembrane region" description="Helical" evidence="6">
    <location>
        <begin position="276"/>
        <end position="301"/>
    </location>
</feature>
<feature type="transmembrane region" description="Helical" evidence="6">
    <location>
        <begin position="313"/>
        <end position="333"/>
    </location>
</feature>
<dbReference type="InterPro" id="IPR052159">
    <property type="entry name" value="Competence_DNA_uptake"/>
</dbReference>
<dbReference type="STRING" id="580166.AUP43_05040"/>
<proteinExistence type="predicted"/>
<feature type="transmembrane region" description="Helical" evidence="6">
    <location>
        <begin position="345"/>
        <end position="371"/>
    </location>
</feature>
<evidence type="ECO:0000256" key="1">
    <source>
        <dbReference type="ARBA" id="ARBA00004651"/>
    </source>
</evidence>
<organism evidence="9 10">
    <name type="scientific">Oceanibaculum pacificum</name>
    <dbReference type="NCBI Taxonomy" id="580166"/>
    <lineage>
        <taxon>Bacteria</taxon>
        <taxon>Pseudomonadati</taxon>
        <taxon>Pseudomonadota</taxon>
        <taxon>Alphaproteobacteria</taxon>
        <taxon>Rhodospirillales</taxon>
        <taxon>Oceanibaculaceae</taxon>
        <taxon>Oceanibaculum</taxon>
    </lineage>
</organism>
<keyword evidence="2" id="KW-1003">Cell membrane</keyword>
<name>A0A154WF66_9PROT</name>
<comment type="subcellular location">
    <subcellularLocation>
        <location evidence="1">Cell membrane</location>
        <topology evidence="1">Multi-pass membrane protein</topology>
    </subcellularLocation>
</comment>
<feature type="transmembrane region" description="Helical" evidence="6">
    <location>
        <begin position="82"/>
        <end position="102"/>
    </location>
</feature>
<gene>
    <name evidence="9" type="ORF">AUP43_05040</name>
</gene>
<feature type="transmembrane region" description="Helical" evidence="6">
    <location>
        <begin position="498"/>
        <end position="528"/>
    </location>
</feature>
<dbReference type="Pfam" id="PF13567">
    <property type="entry name" value="DUF4131"/>
    <property type="match status" value="1"/>
</dbReference>
<dbReference type="InterPro" id="IPR004477">
    <property type="entry name" value="ComEC_N"/>
</dbReference>
<dbReference type="InterPro" id="IPR025405">
    <property type="entry name" value="DUF4131"/>
</dbReference>
<evidence type="ECO:0000313" key="10">
    <source>
        <dbReference type="Proteomes" id="UP000076400"/>
    </source>
</evidence>
<evidence type="ECO:0000256" key="2">
    <source>
        <dbReference type="ARBA" id="ARBA00022475"/>
    </source>
</evidence>
<evidence type="ECO:0000259" key="7">
    <source>
        <dbReference type="Pfam" id="PF03772"/>
    </source>
</evidence>
<accession>A0A154WF66</accession>
<evidence type="ECO:0008006" key="11">
    <source>
        <dbReference type="Google" id="ProtNLM"/>
    </source>
</evidence>
<dbReference type="Proteomes" id="UP000076400">
    <property type="component" value="Unassembled WGS sequence"/>
</dbReference>
<keyword evidence="3 6" id="KW-0812">Transmembrane</keyword>
<evidence type="ECO:0000256" key="5">
    <source>
        <dbReference type="ARBA" id="ARBA00023136"/>
    </source>
</evidence>
<dbReference type="NCBIfam" id="TIGR00360">
    <property type="entry name" value="ComEC_N-term"/>
    <property type="match status" value="1"/>
</dbReference>